<dbReference type="AlphaFoldDB" id="A0A1M6S0X3"/>
<reference evidence="2" key="1">
    <citation type="submission" date="2016-11" db="EMBL/GenBank/DDBJ databases">
        <authorList>
            <person name="Varghese N."/>
            <person name="Submissions S."/>
        </authorList>
    </citation>
    <scope>NUCLEOTIDE SEQUENCE [LARGE SCALE GENOMIC DNA]</scope>
    <source>
        <strain evidence="2">DSM 10349</strain>
    </source>
</reference>
<protein>
    <submittedName>
        <fullName evidence="1">Uncharacterized protein</fullName>
    </submittedName>
</protein>
<name>A0A1M6S0X3_9FIRM</name>
<proteinExistence type="predicted"/>
<evidence type="ECO:0000313" key="2">
    <source>
        <dbReference type="Proteomes" id="UP000183997"/>
    </source>
</evidence>
<dbReference type="OrthoDB" id="1808071at2"/>
<dbReference type="RefSeq" id="WP_072912962.1">
    <property type="nucleotide sequence ID" value="NZ_FRAR01000012.1"/>
</dbReference>
<keyword evidence="2" id="KW-1185">Reference proteome</keyword>
<evidence type="ECO:0000313" key="1">
    <source>
        <dbReference type="EMBL" id="SHK38229.1"/>
    </source>
</evidence>
<dbReference type="EMBL" id="FRAR01000012">
    <property type="protein sequence ID" value="SHK38229.1"/>
    <property type="molecule type" value="Genomic_DNA"/>
</dbReference>
<dbReference type="Proteomes" id="UP000183997">
    <property type="component" value="Unassembled WGS sequence"/>
</dbReference>
<gene>
    <name evidence="1" type="ORF">SAMN02745123_01659</name>
</gene>
<sequence length="107" mass="12125">MREMMEIVHKSLGGVALKSLTDEQKVKLKNNYNCKLYLFDYGLNTSGDLVIQTTRGNYTNLLYYMGFDHAKNDMIKVKIEVADDVVVIYNMENERVAGLAEKLGLVG</sequence>
<accession>A0A1M6S0X3</accession>
<organism evidence="1 2">
    <name type="scientific">Desulforamulus aeronauticus DSM 10349</name>
    <dbReference type="NCBI Taxonomy" id="1121421"/>
    <lineage>
        <taxon>Bacteria</taxon>
        <taxon>Bacillati</taxon>
        <taxon>Bacillota</taxon>
        <taxon>Clostridia</taxon>
        <taxon>Eubacteriales</taxon>
        <taxon>Peptococcaceae</taxon>
        <taxon>Desulforamulus</taxon>
    </lineage>
</organism>